<dbReference type="PROSITE" id="PS00092">
    <property type="entry name" value="N6_MTASE"/>
    <property type="match status" value="1"/>
</dbReference>
<dbReference type="Gene3D" id="1.10.1020.10">
    <property type="entry name" value="Adenine-specific Methyltransferase, Domain 2"/>
    <property type="match status" value="1"/>
</dbReference>
<proteinExistence type="inferred from homology"/>
<gene>
    <name evidence="7" type="ORF">J2Z83_003482</name>
</gene>
<evidence type="ECO:0000256" key="3">
    <source>
        <dbReference type="ARBA" id="ARBA00022603"/>
    </source>
</evidence>
<evidence type="ECO:0000256" key="2">
    <source>
        <dbReference type="ARBA" id="ARBA00011900"/>
    </source>
</evidence>
<sequence>MRYLGNKTKLLHFIESVIEKYNIQGETFADLLAGTGTVGDFFKGKYQIISNDYMYFSKILNKAKLLNNTTPGFKGFIKKYNRTPFEWLNTQRYEPQDNYFIYQNYTPVGARMYLTEANAVKIDGMRLDIEEFYKSEIIDEKEYAFLLASLIESLPKVSNTSGTYQAFFKFWEARALKEFVLEPLEMNESLSVDKHNIVYSENTNKLVRDISGDIAYIDPPYTITQYTNSYHLLETVARYDYPEIFGKTGRRVKRELSGYSNKQKALYEFEDLFRQINFDHVLVSYSNQSIVPIEELIDLAKLFAIDNEVFVETNEYREYTTNNSSYKGNGKKLEEVIIYFKKNHEIKKSPLNYSGSKDVLLPIIFKQLPKHVGTFVDAMGGAFNVGANVFATNKVIYNEYNSYVYQIIEMIVTKDKNELINDVTEVVNRFGLKKKAKDEYIALRDHFNNEDSSPLNLFTLQIYAFQNMIRFNSSQKMNTPVGNNEFNGGTKERIEEFKINSCKFEFRHGKYEDLVIDDFPKDSVFYFDPPYFVTNAAYNDGKRGLDGWDADKESALLNFLLSIHQKGYKFMLSNVLQHREKKHHLLIEWIHNHEFNVVEIGKTGIKYPRTEVLITNYNIFE</sequence>
<dbReference type="InterPro" id="IPR012327">
    <property type="entry name" value="MeTrfase_D12"/>
</dbReference>
<dbReference type="PANTHER" id="PTHR30481:SF3">
    <property type="entry name" value="DNA ADENINE METHYLASE"/>
    <property type="match status" value="1"/>
</dbReference>
<dbReference type="PIRSF" id="PIRSF036638">
    <property type="entry name" value="M_m6A_StsI"/>
    <property type="match status" value="1"/>
</dbReference>
<dbReference type="Proteomes" id="UP001519345">
    <property type="component" value="Unassembled WGS sequence"/>
</dbReference>
<dbReference type="PANTHER" id="PTHR30481">
    <property type="entry name" value="DNA ADENINE METHYLASE"/>
    <property type="match status" value="1"/>
</dbReference>
<comment type="caution">
    <text evidence="7">The sequence shown here is derived from an EMBL/GenBank/DDBJ whole genome shotgun (WGS) entry which is preliminary data.</text>
</comment>
<organism evidence="7 8">
    <name type="scientific">Virgibacillus natechei</name>
    <dbReference type="NCBI Taxonomy" id="1216297"/>
    <lineage>
        <taxon>Bacteria</taxon>
        <taxon>Bacillati</taxon>
        <taxon>Bacillota</taxon>
        <taxon>Bacilli</taxon>
        <taxon>Bacillales</taxon>
        <taxon>Bacillaceae</taxon>
        <taxon>Virgibacillus</taxon>
    </lineage>
</organism>
<keyword evidence="5" id="KW-0949">S-adenosyl-L-methionine</keyword>
<keyword evidence="8" id="KW-1185">Reference proteome</keyword>
<dbReference type="InterPro" id="IPR012186">
    <property type="entry name" value="Ade-mod_methylase_MStsI"/>
</dbReference>
<keyword evidence="4 7" id="KW-0808">Transferase</keyword>
<dbReference type="Pfam" id="PF02086">
    <property type="entry name" value="MethyltransfD12"/>
    <property type="match status" value="2"/>
</dbReference>
<dbReference type="SUPFAM" id="SSF53335">
    <property type="entry name" value="S-adenosyl-L-methionine-dependent methyltransferases"/>
    <property type="match status" value="2"/>
</dbReference>
<evidence type="ECO:0000256" key="5">
    <source>
        <dbReference type="ARBA" id="ARBA00022691"/>
    </source>
</evidence>
<evidence type="ECO:0000256" key="1">
    <source>
        <dbReference type="ARBA" id="ARBA00006594"/>
    </source>
</evidence>
<accession>A0ABS4IK54</accession>
<evidence type="ECO:0000256" key="4">
    <source>
        <dbReference type="ARBA" id="ARBA00022679"/>
    </source>
</evidence>
<dbReference type="GO" id="GO:0032259">
    <property type="term" value="P:methylation"/>
    <property type="evidence" value="ECO:0007669"/>
    <property type="project" value="UniProtKB-KW"/>
</dbReference>
<dbReference type="GO" id="GO:0009007">
    <property type="term" value="F:site-specific DNA-methyltransferase (adenine-specific) activity"/>
    <property type="evidence" value="ECO:0007669"/>
    <property type="project" value="UniProtKB-EC"/>
</dbReference>
<dbReference type="EMBL" id="JAGGKX010000024">
    <property type="protein sequence ID" value="MBP1971343.1"/>
    <property type="molecule type" value="Genomic_DNA"/>
</dbReference>
<reference evidence="7 8" key="1">
    <citation type="submission" date="2021-03" db="EMBL/GenBank/DDBJ databases">
        <title>Genomic Encyclopedia of Type Strains, Phase IV (KMG-IV): sequencing the most valuable type-strain genomes for metagenomic binning, comparative biology and taxonomic classification.</title>
        <authorList>
            <person name="Goeker M."/>
        </authorList>
    </citation>
    <scope>NUCLEOTIDE SEQUENCE [LARGE SCALE GENOMIC DNA]</scope>
    <source>
        <strain evidence="7 8">DSM 25609</strain>
    </source>
</reference>
<dbReference type="EC" id="2.1.1.72" evidence="2"/>
<evidence type="ECO:0000313" key="8">
    <source>
        <dbReference type="Proteomes" id="UP001519345"/>
    </source>
</evidence>
<name>A0ABS4IK54_9BACI</name>
<dbReference type="InterPro" id="IPR023095">
    <property type="entry name" value="Ade_MeTrfase_dom_2"/>
</dbReference>
<dbReference type="InterPro" id="IPR029063">
    <property type="entry name" value="SAM-dependent_MTases_sf"/>
</dbReference>
<dbReference type="InterPro" id="IPR002052">
    <property type="entry name" value="DNA_methylase_N6_adenine_CS"/>
</dbReference>
<dbReference type="RefSeq" id="WP_209464405.1">
    <property type="nucleotide sequence ID" value="NZ_CP110224.1"/>
</dbReference>
<protein>
    <recommendedName>
        <fullName evidence="2">site-specific DNA-methyltransferase (adenine-specific)</fullName>
        <ecNumber evidence="2">2.1.1.72</ecNumber>
    </recommendedName>
</protein>
<evidence type="ECO:0000256" key="6">
    <source>
        <dbReference type="ARBA" id="ARBA00047942"/>
    </source>
</evidence>
<comment type="similarity">
    <text evidence="1">Belongs to the N(4)/N(6)-methyltransferase family.</text>
</comment>
<comment type="catalytic activity">
    <reaction evidence="6">
        <text>a 2'-deoxyadenosine in DNA + S-adenosyl-L-methionine = an N(6)-methyl-2'-deoxyadenosine in DNA + S-adenosyl-L-homocysteine + H(+)</text>
        <dbReference type="Rhea" id="RHEA:15197"/>
        <dbReference type="Rhea" id="RHEA-COMP:12418"/>
        <dbReference type="Rhea" id="RHEA-COMP:12419"/>
        <dbReference type="ChEBI" id="CHEBI:15378"/>
        <dbReference type="ChEBI" id="CHEBI:57856"/>
        <dbReference type="ChEBI" id="CHEBI:59789"/>
        <dbReference type="ChEBI" id="CHEBI:90615"/>
        <dbReference type="ChEBI" id="CHEBI:90616"/>
        <dbReference type="EC" id="2.1.1.72"/>
    </reaction>
</comment>
<keyword evidence="3 7" id="KW-0489">Methyltransferase</keyword>
<dbReference type="Gene3D" id="3.40.50.150">
    <property type="entry name" value="Vaccinia Virus protein VP39"/>
    <property type="match status" value="1"/>
</dbReference>
<evidence type="ECO:0000313" key="7">
    <source>
        <dbReference type="EMBL" id="MBP1971343.1"/>
    </source>
</evidence>
<dbReference type="PRINTS" id="PR00505">
    <property type="entry name" value="D12N6MTFRASE"/>
</dbReference>